<reference evidence="2" key="1">
    <citation type="submission" date="2021-01" db="EMBL/GenBank/DDBJ databases">
        <title>WGS of actinomycetes isolated from Thailand.</title>
        <authorList>
            <person name="Thawai C."/>
        </authorList>
    </citation>
    <scope>NUCLEOTIDE SEQUENCE</scope>
    <source>
        <strain evidence="2">RCU-197</strain>
    </source>
</reference>
<feature type="compositionally biased region" description="Polar residues" evidence="1">
    <location>
        <begin position="376"/>
        <end position="386"/>
    </location>
</feature>
<protein>
    <submittedName>
        <fullName evidence="2">Uncharacterized protein</fullName>
    </submittedName>
</protein>
<comment type="caution">
    <text evidence="2">The sequence shown here is derived from an EMBL/GenBank/DDBJ whole genome shotgun (WGS) entry which is preliminary data.</text>
</comment>
<proteinExistence type="predicted"/>
<dbReference type="AlphaFoldDB" id="A0A937JSJ6"/>
<feature type="region of interest" description="Disordered" evidence="1">
    <location>
        <begin position="355"/>
        <end position="386"/>
    </location>
</feature>
<evidence type="ECO:0000256" key="1">
    <source>
        <dbReference type="SAM" id="MobiDB-lite"/>
    </source>
</evidence>
<name>A0A937JSJ6_9ACTN</name>
<evidence type="ECO:0000313" key="2">
    <source>
        <dbReference type="EMBL" id="MBL1087536.1"/>
    </source>
</evidence>
<dbReference type="Proteomes" id="UP000661858">
    <property type="component" value="Unassembled WGS sequence"/>
</dbReference>
<accession>A0A937JSJ6</accession>
<dbReference type="EMBL" id="JAERRK010000035">
    <property type="protein sequence ID" value="MBL1087536.1"/>
    <property type="molecule type" value="Genomic_DNA"/>
</dbReference>
<gene>
    <name evidence="2" type="ORF">JK359_37320</name>
</gene>
<organism evidence="2 3">
    <name type="scientific">Streptomyces actinomycinicus</name>
    <dbReference type="NCBI Taxonomy" id="1695166"/>
    <lineage>
        <taxon>Bacteria</taxon>
        <taxon>Bacillati</taxon>
        <taxon>Actinomycetota</taxon>
        <taxon>Actinomycetes</taxon>
        <taxon>Kitasatosporales</taxon>
        <taxon>Streptomycetaceae</taxon>
        <taxon>Streptomyces</taxon>
    </lineage>
</organism>
<evidence type="ECO:0000313" key="3">
    <source>
        <dbReference type="Proteomes" id="UP000661858"/>
    </source>
</evidence>
<keyword evidence="3" id="KW-1185">Reference proteome</keyword>
<sequence length="386" mass="43353">MGTTDEQERLLHGPRRDLDRARRDPATWNDLVFRAEHTGEGRVTDRNGAARFGVLWALQYDRRPEDLPLLRFLLQEQATFYREAVPMGLAPDLTLAGFLVAEHRQVEDVWLHWTAKNISFDTALGYHLYHLLTGGIAATVEVVRASSHPERDRLLKDITPSRHTDTAVEEWLEEQRRIFPADPAEESLKTWAYHAARLGEREASRLFMTEWAAGGPRTDDTLNTLQFHLAHLGYLTEAVAVQKEAVAICQSPPESSLKASKLLQLVKLERQAGNFAGALQSLEAAGQALSAVPDWPWMGMWIAVVKEYFLLVPVAPDKNTSRRLLAEADEQLRGVPQKWLNGVIDPAITAAEHLNDTDKRSRYQSLQAAGRHQQDQQRSPGPAATS</sequence>